<dbReference type="InterPro" id="IPR025476">
    <property type="entry name" value="Helitron_helicase-like"/>
</dbReference>
<comment type="cofactor">
    <cofactor evidence="1">
        <name>Mg(2+)</name>
        <dbReference type="ChEBI" id="CHEBI:18420"/>
    </cofactor>
</comment>
<name>A0A834XBT6_9FABA</name>
<keyword evidence="1" id="KW-0233">DNA recombination</keyword>
<evidence type="ECO:0000259" key="3">
    <source>
        <dbReference type="Pfam" id="PF14214"/>
    </source>
</evidence>
<evidence type="ECO:0000259" key="2">
    <source>
        <dbReference type="Pfam" id="PF05970"/>
    </source>
</evidence>
<evidence type="ECO:0000256" key="1">
    <source>
        <dbReference type="RuleBase" id="RU363044"/>
    </source>
</evidence>
<dbReference type="GO" id="GO:0006310">
    <property type="term" value="P:DNA recombination"/>
    <property type="evidence" value="ECO:0007669"/>
    <property type="project" value="UniProtKB-KW"/>
</dbReference>
<dbReference type="GO" id="GO:0016787">
    <property type="term" value="F:hydrolase activity"/>
    <property type="evidence" value="ECO:0007669"/>
    <property type="project" value="UniProtKB-KW"/>
</dbReference>
<dbReference type="SUPFAM" id="SSF52540">
    <property type="entry name" value="P-loop containing nucleoside triphosphate hydrolases"/>
    <property type="match status" value="2"/>
</dbReference>
<keyword evidence="1" id="KW-0227">DNA damage</keyword>
<keyword evidence="1" id="KW-0547">Nucleotide-binding</keyword>
<dbReference type="Gene3D" id="3.40.50.300">
    <property type="entry name" value="P-loop containing nucleotide triphosphate hydrolases"/>
    <property type="match status" value="1"/>
</dbReference>
<sequence>MEMMSMKRSQPTFRDNNAKENILTQLSRSSQSTNSMTPFLAIDSQEMQANVVTDTLSAAMINEERLNRARTVRKPKFSLCCMQGKISLPLAKDPPKLLEKLITKRDLRSAHFMKEIRNYNNMFAFTSMGGSLLPSSNEKPKFAQLYIYNTENEVSNHVKNMSTWREEVSFDASLVLQILEMLDTYNPLVMQYRMVKERMKSSNSNDLRLKLIRKRNSDARTYNLPTASEVALIVGNFDISIGERDIIVENKSGELQRIDETHPLYLPMQYPLLFPYGEDGYREDTLYRDSYMSEDRKQRHLTLRQCSAYKLQDRNHEDNMVLKAGKLTQQFIVDAFTSVEGQRTAYVRFHQKRLRSENYVTLSEALSRGHVSSTSVGKRIILPSSFTGGERYNRENFQDAMTICTSTGFPDLFITFTCNPKWPELERLFNQLDCKPEDRPDLVSLIFKIKLNKLIRDITKDMLFGNCRADIYTIEFQKRGLPHAHILLWLSPEDKFTSAKHIDYVIFTEIPNRDAHPELYEAVKNLMIHGPCGASRKSSPCMVNGKCSKHFPKKFTDKTSFDEDGYCKYRRRNTGNVVVKNGVELDNRFVVPYNPTLLLRYQAHINVEFCNQSRSIKYLFKYVSKGHDMVTAKISDGVDTKSTDNKDEIKHYYDCRYISPCEAAWRIFGFDINFREPAVDRLSFHLPNQQGIIFQDDDNIDDVVANATMKQSKFIAWFEGNKQYPIARNLTYSQFPTKFVFKHDSRQWALRKAGHVIGRLYYVPPGLGELHYLRLLLTFVKGPTTYEDIKTVNGVLHPTFKDACYAMGLLDDDKEYVDGITEASNWSLGVYLRKLFSTLPIHNTIARPEYVWEKTWEYLSNDIIIKERHRTCNPDAVDHDQGGVFFVNGFRGSGKTFVWNTLTSALRSRGEIVIAVASSGIASQLIPGGRTAHSRFAIPLDCNENSTCNIIQGSDLANLLINTKLIIWDETPMTHRQILPVIPRVSRQEIVLSSLNSSYVLDSCKILTLTKNMRLGTGSSPYENQEYIRDRAILAPTLDDVATINNYMLSLLPGEEVIYLSFDSICIQNNHSQVGQVYTTEFLNTISGSGLPYHQLKLKVGAPIMLMRNIDKSMGLCNGTRLIVVRLCKHVIEALILSGKHSGE</sequence>
<dbReference type="PANTHER" id="PTHR10492:SF101">
    <property type="entry name" value="ATP-DEPENDENT DNA HELICASE"/>
    <property type="match status" value="1"/>
</dbReference>
<keyword evidence="1" id="KW-0378">Hydrolase</keyword>
<dbReference type="Pfam" id="PF05970">
    <property type="entry name" value="PIF1"/>
    <property type="match status" value="1"/>
</dbReference>
<feature type="domain" description="DNA helicase Pif1-like 2B" evidence="4">
    <location>
        <begin position="1081"/>
        <end position="1127"/>
    </location>
</feature>
<keyword evidence="1" id="KW-0347">Helicase</keyword>
<dbReference type="GO" id="GO:0006281">
    <property type="term" value="P:DNA repair"/>
    <property type="evidence" value="ECO:0007669"/>
    <property type="project" value="UniProtKB-KW"/>
</dbReference>
<comment type="similarity">
    <text evidence="1">Belongs to the helicase family.</text>
</comment>
<comment type="catalytic activity">
    <reaction evidence="1">
        <text>ATP + H2O = ADP + phosphate + H(+)</text>
        <dbReference type="Rhea" id="RHEA:13065"/>
        <dbReference type="ChEBI" id="CHEBI:15377"/>
        <dbReference type="ChEBI" id="CHEBI:15378"/>
        <dbReference type="ChEBI" id="CHEBI:30616"/>
        <dbReference type="ChEBI" id="CHEBI:43474"/>
        <dbReference type="ChEBI" id="CHEBI:456216"/>
        <dbReference type="EC" id="5.6.2.3"/>
    </reaction>
</comment>
<keyword evidence="6" id="KW-1185">Reference proteome</keyword>
<proteinExistence type="inferred from homology"/>
<dbReference type="InterPro" id="IPR049163">
    <property type="entry name" value="Pif1-like_2B_dom"/>
</dbReference>
<dbReference type="GO" id="GO:0043139">
    <property type="term" value="F:5'-3' DNA helicase activity"/>
    <property type="evidence" value="ECO:0007669"/>
    <property type="project" value="UniProtKB-EC"/>
</dbReference>
<evidence type="ECO:0000313" key="6">
    <source>
        <dbReference type="Proteomes" id="UP000634136"/>
    </source>
</evidence>
<dbReference type="GO" id="GO:0000723">
    <property type="term" value="P:telomere maintenance"/>
    <property type="evidence" value="ECO:0007669"/>
    <property type="project" value="InterPro"/>
</dbReference>
<feature type="domain" description="DNA helicase Pif1-like DEAD-box helicase" evidence="2">
    <location>
        <begin position="875"/>
        <end position="977"/>
    </location>
</feature>
<comment type="caution">
    <text evidence="5">The sequence shown here is derived from an EMBL/GenBank/DDBJ whole genome shotgun (WGS) entry which is preliminary data.</text>
</comment>
<dbReference type="InterPro" id="IPR010285">
    <property type="entry name" value="DNA_helicase_pif1-like_DEAD"/>
</dbReference>
<gene>
    <name evidence="5" type="ORF">G2W53_004029</name>
</gene>
<organism evidence="5 6">
    <name type="scientific">Senna tora</name>
    <dbReference type="NCBI Taxonomy" id="362788"/>
    <lineage>
        <taxon>Eukaryota</taxon>
        <taxon>Viridiplantae</taxon>
        <taxon>Streptophyta</taxon>
        <taxon>Embryophyta</taxon>
        <taxon>Tracheophyta</taxon>
        <taxon>Spermatophyta</taxon>
        <taxon>Magnoliopsida</taxon>
        <taxon>eudicotyledons</taxon>
        <taxon>Gunneridae</taxon>
        <taxon>Pentapetalae</taxon>
        <taxon>rosids</taxon>
        <taxon>fabids</taxon>
        <taxon>Fabales</taxon>
        <taxon>Fabaceae</taxon>
        <taxon>Caesalpinioideae</taxon>
        <taxon>Cassia clade</taxon>
        <taxon>Senna</taxon>
    </lineage>
</organism>
<evidence type="ECO:0000313" key="5">
    <source>
        <dbReference type="EMBL" id="KAF7841731.1"/>
    </source>
</evidence>
<reference evidence="5" key="1">
    <citation type="submission" date="2020-09" db="EMBL/GenBank/DDBJ databases">
        <title>Genome-Enabled Discovery of Anthraquinone Biosynthesis in Senna tora.</title>
        <authorList>
            <person name="Kang S.-H."/>
            <person name="Pandey R.P."/>
            <person name="Lee C.-M."/>
            <person name="Sim J.-S."/>
            <person name="Jeong J.-T."/>
            <person name="Choi B.-S."/>
            <person name="Jung M."/>
            <person name="Ginzburg D."/>
            <person name="Zhao K."/>
            <person name="Won S.Y."/>
            <person name="Oh T.-J."/>
            <person name="Yu Y."/>
            <person name="Kim N.-H."/>
            <person name="Lee O.R."/>
            <person name="Lee T.-H."/>
            <person name="Bashyal P."/>
            <person name="Kim T.-S."/>
            <person name="Lee W.-H."/>
            <person name="Kawkins C."/>
            <person name="Kim C.-K."/>
            <person name="Kim J.S."/>
            <person name="Ahn B.O."/>
            <person name="Rhee S.Y."/>
            <person name="Sohng J.K."/>
        </authorList>
    </citation>
    <scope>NUCLEOTIDE SEQUENCE</scope>
    <source>
        <tissue evidence="5">Leaf</tissue>
    </source>
</reference>
<protein>
    <recommendedName>
        <fullName evidence="1">ATP-dependent DNA helicase</fullName>
        <ecNumber evidence="1">5.6.2.3</ecNumber>
    </recommendedName>
</protein>
<dbReference type="InterPro" id="IPR027417">
    <property type="entry name" value="P-loop_NTPase"/>
</dbReference>
<dbReference type="EMBL" id="JAAIUW010000002">
    <property type="protein sequence ID" value="KAF7841731.1"/>
    <property type="molecule type" value="Genomic_DNA"/>
</dbReference>
<dbReference type="Proteomes" id="UP000634136">
    <property type="component" value="Unassembled WGS sequence"/>
</dbReference>
<keyword evidence="1" id="KW-0067">ATP-binding</keyword>
<feature type="domain" description="Helitron helicase-like" evidence="3">
    <location>
        <begin position="308"/>
        <end position="488"/>
    </location>
</feature>
<dbReference type="GO" id="GO:0005524">
    <property type="term" value="F:ATP binding"/>
    <property type="evidence" value="ECO:0007669"/>
    <property type="project" value="UniProtKB-KW"/>
</dbReference>
<dbReference type="AlphaFoldDB" id="A0A834XBT6"/>
<dbReference type="EC" id="5.6.2.3" evidence="1"/>
<evidence type="ECO:0000259" key="4">
    <source>
        <dbReference type="Pfam" id="PF21530"/>
    </source>
</evidence>
<dbReference type="Pfam" id="PF14214">
    <property type="entry name" value="Helitron_like_N"/>
    <property type="match status" value="1"/>
</dbReference>
<keyword evidence="1" id="KW-0234">DNA repair</keyword>
<dbReference type="PANTHER" id="PTHR10492">
    <property type="match status" value="1"/>
</dbReference>
<dbReference type="OrthoDB" id="1900198at2759"/>
<accession>A0A834XBT6</accession>
<dbReference type="Pfam" id="PF21530">
    <property type="entry name" value="Pif1_2B_dom"/>
    <property type="match status" value="1"/>
</dbReference>